<proteinExistence type="predicted"/>
<organism evidence="1">
    <name type="scientific">Tanacetum cinerariifolium</name>
    <name type="common">Dalmatian daisy</name>
    <name type="synonym">Chrysanthemum cinerariifolium</name>
    <dbReference type="NCBI Taxonomy" id="118510"/>
    <lineage>
        <taxon>Eukaryota</taxon>
        <taxon>Viridiplantae</taxon>
        <taxon>Streptophyta</taxon>
        <taxon>Embryophyta</taxon>
        <taxon>Tracheophyta</taxon>
        <taxon>Spermatophyta</taxon>
        <taxon>Magnoliopsida</taxon>
        <taxon>eudicotyledons</taxon>
        <taxon>Gunneridae</taxon>
        <taxon>Pentapetalae</taxon>
        <taxon>asterids</taxon>
        <taxon>campanulids</taxon>
        <taxon>Asterales</taxon>
        <taxon>Asteraceae</taxon>
        <taxon>Asteroideae</taxon>
        <taxon>Anthemideae</taxon>
        <taxon>Anthemidinae</taxon>
        <taxon>Tanacetum</taxon>
    </lineage>
</organism>
<comment type="caution">
    <text evidence="1">The sequence shown here is derived from an EMBL/GenBank/DDBJ whole genome shotgun (WGS) entry which is preliminary data.</text>
</comment>
<protein>
    <recommendedName>
        <fullName evidence="2">Xylulose kinase-1</fullName>
    </recommendedName>
</protein>
<reference evidence="1" key="1">
    <citation type="journal article" date="2019" name="Sci. Rep.">
        <title>Draft genome of Tanacetum cinerariifolium, the natural source of mosquito coil.</title>
        <authorList>
            <person name="Yamashiro T."/>
            <person name="Shiraishi A."/>
            <person name="Satake H."/>
            <person name="Nakayama K."/>
        </authorList>
    </citation>
    <scope>NUCLEOTIDE SEQUENCE</scope>
</reference>
<name>A0A699Q607_TANCI</name>
<dbReference type="EMBL" id="BKCJ010980281">
    <property type="protein sequence ID" value="GFC59129.1"/>
    <property type="molecule type" value="Genomic_DNA"/>
</dbReference>
<gene>
    <name evidence="1" type="ORF">Tci_831099</name>
</gene>
<dbReference type="AlphaFoldDB" id="A0A699Q607"/>
<sequence>MVAYLTKSDASEGFNQVIDFLNGSYLNYALTVNPNIYVSCINQFWNTVAIKQVNDVTWLQALVDKKKVVVTEAAIREVLGLDDAEGVDCLPNEEIFTELARMGYEKPATKLTFYKAFFSNQWKFLIHIVLLSMSAKRTSWN</sequence>
<accession>A0A699Q607</accession>
<evidence type="ECO:0008006" key="2">
    <source>
        <dbReference type="Google" id="ProtNLM"/>
    </source>
</evidence>
<feature type="non-terminal residue" evidence="1">
    <location>
        <position position="141"/>
    </location>
</feature>
<evidence type="ECO:0000313" key="1">
    <source>
        <dbReference type="EMBL" id="GFC59129.1"/>
    </source>
</evidence>